<feature type="compositionally biased region" description="Low complexity" evidence="3">
    <location>
        <begin position="781"/>
        <end position="796"/>
    </location>
</feature>
<evidence type="ECO:0000256" key="1">
    <source>
        <dbReference type="ARBA" id="ARBA00022737"/>
    </source>
</evidence>
<gene>
    <name evidence="5" type="ORF">NLI96_g6867</name>
</gene>
<keyword evidence="6" id="KW-1185">Reference proteome</keyword>
<dbReference type="PANTHER" id="PTHR21601:SF0">
    <property type="entry name" value="PROTEIN SPA2-RELATED"/>
    <property type="match status" value="1"/>
</dbReference>
<feature type="compositionally biased region" description="Basic and acidic residues" evidence="3">
    <location>
        <begin position="266"/>
        <end position="288"/>
    </location>
</feature>
<evidence type="ECO:0000256" key="3">
    <source>
        <dbReference type="SAM" id="MobiDB-lite"/>
    </source>
</evidence>
<sequence>MKRNPSQKSIRPLSPTNTTYSGISNYKTDSYRPLKDPLPPYSAADPRAIARIHFEELHRYLATYLAKEPANSRSTARQKLTRLTRQQFQELSTDVYDELIRRKTNSSDNEVPFLPVRDDFHPKRNQARQKLATLPTVSRRGALVNHPSLHLSNKDHLFEQVSDPASASLTSPGSAYDDYPNPDFPSNAPTSKSSTPAPTYRTRASEDRTNDLSIRKPSEDFGSNRRSEDIYGGMETYSPAPPPVAMMPAPPASGMPSRRKQSQDLYRAEDRRRPSQDTTGRRSTDVVERQYSTRRPSESISTTSDSTSTTTAQSAGMGMIIPNKSTIAEEDIEVPYGREIRDSTGTAVDERERSRRDRSRERETDTDFDVEDDLSPRSPPSALGGLGGLSGLAARLQAADEDDDGGPGGKSDDYFERLSYGRASVASDRSVGGRIGAGRTSVNGIGENERIKRDYEFKIATMQSRITGLERDIEDAHLRSQKSADGDERVRMLEGELEELRRRSEEQANVILSMQKELDQLRNDRSREQETAARRARQDEEELQILRERCERLEVQRGGDQVEPNILDQLRSDMEGLLTELHDLSRRNDELMAAKESDLTTMKELGSQLKDYKRKYEMAKTELRSVKATSQLFLQPPKVDDQLPVSQDGGILDIHVTAFVTAVDSLLTAGRSSSPIKVLAPMKAVINAVASIVEDVRAFERRPRSERHGVTDLEPLKELRDRAEATLSNLVTATKTHATSSGLSPVSLLDAAASHVATTVTELGKIVGLRKASRNEHDQFSPSSASPPNSSGFSPSLRQIDEARSLHSRNFSSASSKRSEDYRFGSMASPPHSALSRTSVDDRRRPPSHPSSSDGSPTSPPPIFDKSTPTHSVGAHSAGVTSDDSAPAEGTEEAWNELKPYLEAQTEAIVIAIQSVLSAVRSPTPPPSLAESLSQIITIVSSIVAVCKDGVPAASAAEGEEILQDLSDHANRLSEVQAAPEVTKESRQVMAKSSFAVANAMKALMKL</sequence>
<dbReference type="InterPro" id="IPR013724">
    <property type="entry name" value="GIT_SHD"/>
</dbReference>
<dbReference type="EMBL" id="JANAWD010000265">
    <property type="protein sequence ID" value="KAJ3482609.1"/>
    <property type="molecule type" value="Genomic_DNA"/>
</dbReference>
<dbReference type="InterPro" id="IPR039892">
    <property type="entry name" value="Spa2/Sph1"/>
</dbReference>
<feature type="compositionally biased region" description="Basic and acidic residues" evidence="3">
    <location>
        <begin position="336"/>
        <end position="365"/>
    </location>
</feature>
<keyword evidence="2" id="KW-0175">Coiled coil</keyword>
<dbReference type="GO" id="GO:1902716">
    <property type="term" value="C:cell cortex of growing cell tip"/>
    <property type="evidence" value="ECO:0007669"/>
    <property type="project" value="TreeGrafter"/>
</dbReference>
<evidence type="ECO:0000256" key="2">
    <source>
        <dbReference type="SAM" id="Coils"/>
    </source>
</evidence>
<evidence type="ECO:0000259" key="4">
    <source>
        <dbReference type="SMART" id="SM00555"/>
    </source>
</evidence>
<proteinExistence type="predicted"/>
<dbReference type="PANTHER" id="PTHR21601">
    <property type="entry name" value="SPA2 PROTEIN"/>
    <property type="match status" value="1"/>
</dbReference>
<dbReference type="GO" id="GO:0005826">
    <property type="term" value="C:actomyosin contractile ring"/>
    <property type="evidence" value="ECO:0007669"/>
    <property type="project" value="TreeGrafter"/>
</dbReference>
<feature type="compositionally biased region" description="Polar residues" evidence="3">
    <location>
        <begin position="163"/>
        <end position="173"/>
    </location>
</feature>
<dbReference type="InterPro" id="IPR022018">
    <property type="entry name" value="GIT1_C"/>
</dbReference>
<dbReference type="Proteomes" id="UP001212997">
    <property type="component" value="Unassembled WGS sequence"/>
</dbReference>
<name>A0AAD5V5H6_9APHY</name>
<reference evidence="5" key="1">
    <citation type="submission" date="2022-07" db="EMBL/GenBank/DDBJ databases">
        <title>Genome Sequence of Physisporinus lineatus.</title>
        <authorList>
            <person name="Buettner E."/>
        </authorList>
    </citation>
    <scope>NUCLEOTIDE SEQUENCE</scope>
    <source>
        <strain evidence="5">VT162</strain>
    </source>
</reference>
<feature type="compositionally biased region" description="Polar residues" evidence="3">
    <location>
        <begin position="1"/>
        <end position="28"/>
    </location>
</feature>
<feature type="compositionally biased region" description="Polar residues" evidence="3">
    <location>
        <begin position="187"/>
        <end position="197"/>
    </location>
</feature>
<feature type="region of interest" description="Disordered" evidence="3">
    <location>
        <begin position="163"/>
        <end position="388"/>
    </location>
</feature>
<dbReference type="GO" id="GO:0005078">
    <property type="term" value="F:MAP-kinase scaffold activity"/>
    <property type="evidence" value="ECO:0007669"/>
    <property type="project" value="TreeGrafter"/>
</dbReference>
<dbReference type="Pfam" id="PF08518">
    <property type="entry name" value="GIT_SHD"/>
    <property type="match status" value="1"/>
</dbReference>
<feature type="region of interest" description="Disordered" evidence="3">
    <location>
        <begin position="1"/>
        <end position="42"/>
    </location>
</feature>
<dbReference type="Pfam" id="PF12205">
    <property type="entry name" value="GIT1_C"/>
    <property type="match status" value="1"/>
</dbReference>
<feature type="compositionally biased region" description="Pro residues" evidence="3">
    <location>
        <begin position="239"/>
        <end position="253"/>
    </location>
</feature>
<evidence type="ECO:0000313" key="5">
    <source>
        <dbReference type="EMBL" id="KAJ3482609.1"/>
    </source>
</evidence>
<organism evidence="5 6">
    <name type="scientific">Meripilus lineatus</name>
    <dbReference type="NCBI Taxonomy" id="2056292"/>
    <lineage>
        <taxon>Eukaryota</taxon>
        <taxon>Fungi</taxon>
        <taxon>Dikarya</taxon>
        <taxon>Basidiomycota</taxon>
        <taxon>Agaricomycotina</taxon>
        <taxon>Agaricomycetes</taxon>
        <taxon>Polyporales</taxon>
        <taxon>Meripilaceae</taxon>
        <taxon>Meripilus</taxon>
    </lineage>
</organism>
<dbReference type="InterPro" id="IPR056439">
    <property type="entry name" value="VBS_C3G9"/>
</dbReference>
<dbReference type="AlphaFoldDB" id="A0AAD5V5H6"/>
<dbReference type="Pfam" id="PF23742">
    <property type="entry name" value="VBS_C3G9"/>
    <property type="match status" value="1"/>
</dbReference>
<evidence type="ECO:0000313" key="6">
    <source>
        <dbReference type="Proteomes" id="UP001212997"/>
    </source>
</evidence>
<feature type="coiled-coil region" evidence="2">
    <location>
        <begin position="459"/>
        <end position="629"/>
    </location>
</feature>
<dbReference type="SMART" id="SM00555">
    <property type="entry name" value="GIT"/>
    <property type="match status" value="1"/>
</dbReference>
<comment type="caution">
    <text evidence="5">The sequence shown here is derived from an EMBL/GenBank/DDBJ whole genome shotgun (WGS) entry which is preliminary data.</text>
</comment>
<dbReference type="Gene3D" id="1.20.120.330">
    <property type="entry name" value="Nucleotidyltransferases domain 2"/>
    <property type="match status" value="1"/>
</dbReference>
<feature type="region of interest" description="Disordered" evidence="3">
    <location>
        <begin position="774"/>
        <end position="892"/>
    </location>
</feature>
<keyword evidence="1" id="KW-0677">Repeat</keyword>
<feature type="compositionally biased region" description="Basic and acidic residues" evidence="3">
    <location>
        <begin position="203"/>
        <end position="229"/>
    </location>
</feature>
<feature type="domain" description="GIT Spa2 homology (SHD)" evidence="4">
    <location>
        <begin position="76"/>
        <end position="106"/>
    </location>
</feature>
<feature type="compositionally biased region" description="Low complexity" evidence="3">
    <location>
        <begin position="298"/>
        <end position="311"/>
    </location>
</feature>
<accession>A0AAD5V5H6</accession>
<protein>
    <recommendedName>
        <fullName evidence="4">GIT Spa2 homology (SHD) domain-containing protein</fullName>
    </recommendedName>
</protein>